<name>A0A8J3BTV5_9ACTN</name>
<gene>
    <name evidence="4" type="ORF">GCM10010124_28920</name>
</gene>
<organism evidence="4 5">
    <name type="scientific">Pilimelia terevasa</name>
    <dbReference type="NCBI Taxonomy" id="53372"/>
    <lineage>
        <taxon>Bacteria</taxon>
        <taxon>Bacillati</taxon>
        <taxon>Actinomycetota</taxon>
        <taxon>Actinomycetes</taxon>
        <taxon>Micromonosporales</taxon>
        <taxon>Micromonosporaceae</taxon>
        <taxon>Pilimelia</taxon>
    </lineage>
</organism>
<dbReference type="PRINTS" id="PR00313">
    <property type="entry name" value="CABNDNGRPT"/>
</dbReference>
<comment type="subcellular location">
    <subcellularLocation>
        <location evidence="1">Secreted</location>
    </subcellularLocation>
</comment>
<dbReference type="PANTHER" id="PTHR38340:SF1">
    <property type="entry name" value="S-LAYER PROTEIN"/>
    <property type="match status" value="1"/>
</dbReference>
<feature type="region of interest" description="Disordered" evidence="3">
    <location>
        <begin position="260"/>
        <end position="301"/>
    </location>
</feature>
<dbReference type="EMBL" id="BMQC01000009">
    <property type="protein sequence ID" value="GGK34504.1"/>
    <property type="molecule type" value="Genomic_DNA"/>
</dbReference>
<evidence type="ECO:0000313" key="5">
    <source>
        <dbReference type="Proteomes" id="UP000662200"/>
    </source>
</evidence>
<sequence>MPQKTARLYRRLLSVAVEGTPVPARLTGRLAAVAGTALLALVPAPPAAASVADLRPTVRLVGGTCGFRHVQVDLRFWDDHTPHDRLAYALVHQRGRGMFAQLSLYRAGLQTRISMYLAGDPVGVADLVVAVADTAGNTRRFPVTVRAGYLGMTGTARSDVMIGDNRSNVLRGMGGNDLVCGLGRGDTIDGGPGDDLVDGGDGHDRVAGGEGRDVVQDCFGYGRYDDVLDGGPGDDVLRDCGGGDDTLRGGPGADVLDAGIGADELDGGAGPDRMTGGPGPDRFVATAEDTTDFDPAQGDHT</sequence>
<evidence type="ECO:0008006" key="6">
    <source>
        <dbReference type="Google" id="ProtNLM"/>
    </source>
</evidence>
<reference evidence="4" key="2">
    <citation type="submission" date="2020-09" db="EMBL/GenBank/DDBJ databases">
        <authorList>
            <person name="Sun Q."/>
            <person name="Ohkuma M."/>
        </authorList>
    </citation>
    <scope>NUCLEOTIDE SEQUENCE</scope>
    <source>
        <strain evidence="4">JCM 3091</strain>
    </source>
</reference>
<dbReference type="PANTHER" id="PTHR38340">
    <property type="entry name" value="S-LAYER PROTEIN"/>
    <property type="match status" value="1"/>
</dbReference>
<dbReference type="AlphaFoldDB" id="A0A8J3BTV5"/>
<keyword evidence="5" id="KW-1185">Reference proteome</keyword>
<dbReference type="SUPFAM" id="SSF51120">
    <property type="entry name" value="beta-Roll"/>
    <property type="match status" value="1"/>
</dbReference>
<reference evidence="4" key="1">
    <citation type="journal article" date="2014" name="Int. J. Syst. Evol. Microbiol.">
        <title>Complete genome sequence of Corynebacterium casei LMG S-19264T (=DSM 44701T), isolated from a smear-ripened cheese.</title>
        <authorList>
            <consortium name="US DOE Joint Genome Institute (JGI-PGF)"/>
            <person name="Walter F."/>
            <person name="Albersmeier A."/>
            <person name="Kalinowski J."/>
            <person name="Ruckert C."/>
        </authorList>
    </citation>
    <scope>NUCLEOTIDE SEQUENCE</scope>
    <source>
        <strain evidence="4">JCM 3091</strain>
    </source>
</reference>
<dbReference type="Pfam" id="PF00353">
    <property type="entry name" value="HemolysinCabind"/>
    <property type="match status" value="4"/>
</dbReference>
<evidence type="ECO:0000256" key="2">
    <source>
        <dbReference type="ARBA" id="ARBA00022525"/>
    </source>
</evidence>
<dbReference type="Proteomes" id="UP000662200">
    <property type="component" value="Unassembled WGS sequence"/>
</dbReference>
<keyword evidence="2" id="KW-0964">Secreted</keyword>
<dbReference type="InterPro" id="IPR050557">
    <property type="entry name" value="RTX_toxin/Mannuronan_C5-epim"/>
</dbReference>
<dbReference type="GO" id="GO:0005509">
    <property type="term" value="F:calcium ion binding"/>
    <property type="evidence" value="ECO:0007669"/>
    <property type="project" value="InterPro"/>
</dbReference>
<protein>
    <recommendedName>
        <fullName evidence="6">Calcium-binding protein</fullName>
    </recommendedName>
</protein>
<dbReference type="InterPro" id="IPR001343">
    <property type="entry name" value="Hemolysn_Ca-bd"/>
</dbReference>
<dbReference type="InterPro" id="IPR018511">
    <property type="entry name" value="Hemolysin-typ_Ca-bd_CS"/>
</dbReference>
<evidence type="ECO:0000313" key="4">
    <source>
        <dbReference type="EMBL" id="GGK34504.1"/>
    </source>
</evidence>
<dbReference type="GO" id="GO:0005576">
    <property type="term" value="C:extracellular region"/>
    <property type="evidence" value="ECO:0007669"/>
    <property type="project" value="UniProtKB-SubCell"/>
</dbReference>
<evidence type="ECO:0000256" key="3">
    <source>
        <dbReference type="SAM" id="MobiDB-lite"/>
    </source>
</evidence>
<accession>A0A8J3BTV5</accession>
<dbReference type="PROSITE" id="PS00330">
    <property type="entry name" value="HEMOLYSIN_CALCIUM"/>
    <property type="match status" value="1"/>
</dbReference>
<proteinExistence type="predicted"/>
<dbReference type="InterPro" id="IPR011049">
    <property type="entry name" value="Serralysin-like_metalloprot_C"/>
</dbReference>
<comment type="caution">
    <text evidence="4">The sequence shown here is derived from an EMBL/GenBank/DDBJ whole genome shotgun (WGS) entry which is preliminary data.</text>
</comment>
<evidence type="ECO:0000256" key="1">
    <source>
        <dbReference type="ARBA" id="ARBA00004613"/>
    </source>
</evidence>
<dbReference type="Gene3D" id="2.150.10.10">
    <property type="entry name" value="Serralysin-like metalloprotease, C-terminal"/>
    <property type="match status" value="2"/>
</dbReference>